<dbReference type="SMART" id="SM00448">
    <property type="entry name" value="REC"/>
    <property type="match status" value="1"/>
</dbReference>
<name>A0ABU5QA42_9BACT</name>
<sequence>MHRILIYEDNERLRSSLELLLKGMHNMQVVGGFGNCDKVIEQVKELSPSVILMDIDMPGEGGIIGVEKVKRHFPEVFVLMFTVFDDDERLMACLRSGANGYLLKKTSPLQIIDAIENVASGGAPMTPEIARRVLETFKVERKIPSDLGLTPREMQVLELLIKGHTYKMIAYEYKISVETVRSHLKNIYEKMHVNNGNEAVAKALRMRLFE</sequence>
<dbReference type="PROSITE" id="PS50110">
    <property type="entry name" value="RESPONSE_REGULATORY"/>
    <property type="match status" value="1"/>
</dbReference>
<dbReference type="PROSITE" id="PS50043">
    <property type="entry name" value="HTH_LUXR_2"/>
    <property type="match status" value="1"/>
</dbReference>
<dbReference type="PRINTS" id="PR00038">
    <property type="entry name" value="HTHLUXR"/>
</dbReference>
<feature type="modified residue" description="4-aspartylphosphate" evidence="3">
    <location>
        <position position="54"/>
    </location>
</feature>
<keyword evidence="2" id="KW-0238">DNA-binding</keyword>
<proteinExistence type="predicted"/>
<keyword evidence="1 3" id="KW-0597">Phosphoprotein</keyword>
<dbReference type="InterPro" id="IPR058245">
    <property type="entry name" value="NreC/VraR/RcsB-like_REC"/>
</dbReference>
<evidence type="ECO:0000256" key="1">
    <source>
        <dbReference type="ARBA" id="ARBA00022553"/>
    </source>
</evidence>
<dbReference type="Gene3D" id="3.40.50.2300">
    <property type="match status" value="1"/>
</dbReference>
<feature type="domain" description="HTH luxR-type" evidence="4">
    <location>
        <begin position="142"/>
        <end position="207"/>
    </location>
</feature>
<dbReference type="Proteomes" id="UP001302949">
    <property type="component" value="Unassembled WGS sequence"/>
</dbReference>
<dbReference type="EMBL" id="JAYFUM010000011">
    <property type="protein sequence ID" value="MEA5139710.1"/>
    <property type="molecule type" value="Genomic_DNA"/>
</dbReference>
<feature type="domain" description="Response regulatory" evidence="5">
    <location>
        <begin position="3"/>
        <end position="119"/>
    </location>
</feature>
<dbReference type="PROSITE" id="PS00622">
    <property type="entry name" value="HTH_LUXR_1"/>
    <property type="match status" value="1"/>
</dbReference>
<dbReference type="RefSeq" id="WP_323296868.1">
    <property type="nucleotide sequence ID" value="NZ_JAYFUM010000011.1"/>
</dbReference>
<keyword evidence="7" id="KW-1185">Reference proteome</keyword>
<reference evidence="6 7" key="1">
    <citation type="submission" date="2023-12" db="EMBL/GenBank/DDBJ databases">
        <title>Novel species of the genus Arcicella isolated from rivers.</title>
        <authorList>
            <person name="Lu H."/>
        </authorList>
    </citation>
    <scope>NUCLEOTIDE SEQUENCE [LARGE SCALE GENOMIC DNA]</scope>
    <source>
        <strain evidence="6 7">KCTC 23307</strain>
    </source>
</reference>
<comment type="caution">
    <text evidence="6">The sequence shown here is derived from an EMBL/GenBank/DDBJ whole genome shotgun (WGS) entry which is preliminary data.</text>
</comment>
<dbReference type="PANTHER" id="PTHR43214">
    <property type="entry name" value="TWO-COMPONENT RESPONSE REGULATOR"/>
    <property type="match status" value="1"/>
</dbReference>
<evidence type="ECO:0000259" key="4">
    <source>
        <dbReference type="PROSITE" id="PS50043"/>
    </source>
</evidence>
<evidence type="ECO:0000256" key="3">
    <source>
        <dbReference type="PROSITE-ProRule" id="PRU00169"/>
    </source>
</evidence>
<evidence type="ECO:0000256" key="2">
    <source>
        <dbReference type="ARBA" id="ARBA00023125"/>
    </source>
</evidence>
<evidence type="ECO:0000313" key="7">
    <source>
        <dbReference type="Proteomes" id="UP001302949"/>
    </source>
</evidence>
<dbReference type="InterPro" id="IPR001789">
    <property type="entry name" value="Sig_transdc_resp-reg_receiver"/>
</dbReference>
<dbReference type="Pfam" id="PF00072">
    <property type="entry name" value="Response_reg"/>
    <property type="match status" value="1"/>
</dbReference>
<accession>A0ABU5QA42</accession>
<dbReference type="SMART" id="SM00421">
    <property type="entry name" value="HTH_LUXR"/>
    <property type="match status" value="1"/>
</dbReference>
<dbReference type="SUPFAM" id="SSF52172">
    <property type="entry name" value="CheY-like"/>
    <property type="match status" value="1"/>
</dbReference>
<dbReference type="InterPro" id="IPR016032">
    <property type="entry name" value="Sig_transdc_resp-reg_C-effctor"/>
</dbReference>
<protein>
    <submittedName>
        <fullName evidence="6">Response regulator transcription factor</fullName>
    </submittedName>
</protein>
<dbReference type="Pfam" id="PF00196">
    <property type="entry name" value="GerE"/>
    <property type="match status" value="1"/>
</dbReference>
<organism evidence="6 7">
    <name type="scientific">Arcicella rigui</name>
    <dbReference type="NCBI Taxonomy" id="797020"/>
    <lineage>
        <taxon>Bacteria</taxon>
        <taxon>Pseudomonadati</taxon>
        <taxon>Bacteroidota</taxon>
        <taxon>Cytophagia</taxon>
        <taxon>Cytophagales</taxon>
        <taxon>Flectobacillaceae</taxon>
        <taxon>Arcicella</taxon>
    </lineage>
</organism>
<evidence type="ECO:0000259" key="5">
    <source>
        <dbReference type="PROSITE" id="PS50110"/>
    </source>
</evidence>
<evidence type="ECO:0000313" key="6">
    <source>
        <dbReference type="EMBL" id="MEA5139710.1"/>
    </source>
</evidence>
<dbReference type="SUPFAM" id="SSF46894">
    <property type="entry name" value="C-terminal effector domain of the bipartite response regulators"/>
    <property type="match status" value="1"/>
</dbReference>
<dbReference type="InterPro" id="IPR000792">
    <property type="entry name" value="Tscrpt_reg_LuxR_C"/>
</dbReference>
<dbReference type="InterPro" id="IPR039420">
    <property type="entry name" value="WalR-like"/>
</dbReference>
<dbReference type="CDD" id="cd17535">
    <property type="entry name" value="REC_NarL-like"/>
    <property type="match status" value="1"/>
</dbReference>
<dbReference type="InterPro" id="IPR011006">
    <property type="entry name" value="CheY-like_superfamily"/>
</dbReference>
<dbReference type="CDD" id="cd06170">
    <property type="entry name" value="LuxR_C_like"/>
    <property type="match status" value="1"/>
</dbReference>
<gene>
    <name evidence="6" type="ORF">VB248_11205</name>
</gene>